<dbReference type="EMBL" id="WHOB01000078">
    <property type="protein sequence ID" value="NOU82400.1"/>
    <property type="molecule type" value="Genomic_DNA"/>
</dbReference>
<keyword evidence="3" id="KW-1185">Reference proteome</keyword>
<reference evidence="2 3" key="1">
    <citation type="submission" date="2019-10" db="EMBL/GenBank/DDBJ databases">
        <title>Description of Paenibacillus terricola sp. nov.</title>
        <authorList>
            <person name="Carlier A."/>
            <person name="Qi S."/>
        </authorList>
    </citation>
    <scope>NUCLEOTIDE SEQUENCE [LARGE SCALE GENOMIC DNA]</scope>
    <source>
        <strain evidence="2 3">LMG 31459</strain>
    </source>
</reference>
<dbReference type="SMART" id="SM00835">
    <property type="entry name" value="Cupin_1"/>
    <property type="match status" value="1"/>
</dbReference>
<dbReference type="Proteomes" id="UP000596857">
    <property type="component" value="Unassembled WGS sequence"/>
</dbReference>
<dbReference type="SUPFAM" id="SSF51182">
    <property type="entry name" value="RmlC-like cupins"/>
    <property type="match status" value="1"/>
</dbReference>
<proteinExistence type="predicted"/>
<evidence type="ECO:0000313" key="2">
    <source>
        <dbReference type="EMBL" id="NOU82400.1"/>
    </source>
</evidence>
<name>A0ABX1YRL5_9BACL</name>
<comment type="caution">
    <text evidence="2">The sequence shown here is derived from an EMBL/GenBank/DDBJ whole genome shotgun (WGS) entry which is preliminary data.</text>
</comment>
<dbReference type="Pfam" id="PF00190">
    <property type="entry name" value="Cupin_1"/>
    <property type="match status" value="1"/>
</dbReference>
<organism evidence="2 3">
    <name type="scientific">Paenibacillus phytohabitans</name>
    <dbReference type="NCBI Taxonomy" id="2654978"/>
    <lineage>
        <taxon>Bacteria</taxon>
        <taxon>Bacillati</taxon>
        <taxon>Bacillota</taxon>
        <taxon>Bacilli</taxon>
        <taxon>Bacillales</taxon>
        <taxon>Paenibacillaceae</taxon>
        <taxon>Paenibacillus</taxon>
    </lineage>
</organism>
<dbReference type="CDD" id="cd20306">
    <property type="entry name" value="cupin_OxDC-like"/>
    <property type="match status" value="1"/>
</dbReference>
<evidence type="ECO:0000313" key="3">
    <source>
        <dbReference type="Proteomes" id="UP000596857"/>
    </source>
</evidence>
<gene>
    <name evidence="2" type="ORF">GC101_26380</name>
</gene>
<evidence type="ECO:0000259" key="1">
    <source>
        <dbReference type="SMART" id="SM00835"/>
    </source>
</evidence>
<dbReference type="InterPro" id="IPR006045">
    <property type="entry name" value="Cupin_1"/>
</dbReference>
<dbReference type="InterPro" id="IPR011051">
    <property type="entry name" value="RmlC_Cupin_sf"/>
</dbReference>
<dbReference type="InterPro" id="IPR014710">
    <property type="entry name" value="RmlC-like_jellyroll"/>
</dbReference>
<accession>A0ABX1YRL5</accession>
<protein>
    <submittedName>
        <fullName evidence="2">Cupin domain-containing protein</fullName>
    </submittedName>
</protein>
<feature type="domain" description="Cupin type-1" evidence="1">
    <location>
        <begin position="38"/>
        <end position="164"/>
    </location>
</feature>
<dbReference type="Gene3D" id="2.60.120.10">
    <property type="entry name" value="Jelly Rolls"/>
    <property type="match status" value="1"/>
</dbReference>
<sequence length="274" mass="30305">MKGRIRVTSYMDYTSPNTQFTFDMNCNTLFKKDDCNYINVLGIKNLNTLENTSLLDIYLSKSNVVEPHYHQNAAELVYCISGCAVVSLINPFTNELLHFPISPGQVANVPQGWWHYEVATVDCTHLLAIFDAPTPEVILGSDILSKTPANVLAHTYCLNEALVKEALAPIKPQTFIGPPADCCDPSQVAAANMKGTKMAPVNMAPMMDNANMAPMMANANMAPYSYQQAPQPFGYQPMPVHGYYTQPYAQPYRQHPYVQFNPNAGNAVNETGIE</sequence>